<dbReference type="Gene3D" id="3.40.630.30">
    <property type="match status" value="1"/>
</dbReference>
<keyword evidence="3" id="KW-1185">Reference proteome</keyword>
<protein>
    <submittedName>
        <fullName evidence="2">GCN5-related N-acetyltransferase</fullName>
    </submittedName>
</protein>
<gene>
    <name evidence="2" type="ORF">HJ01_03045</name>
</gene>
<dbReference type="SUPFAM" id="SSF55729">
    <property type="entry name" value="Acyl-CoA N-acyltransferases (Nat)"/>
    <property type="match status" value="1"/>
</dbReference>
<dbReference type="InterPro" id="IPR016181">
    <property type="entry name" value="Acyl_CoA_acyltransferase"/>
</dbReference>
<name>H7FV47_FLAFP</name>
<dbReference type="PROSITE" id="PS51186">
    <property type="entry name" value="GNAT"/>
    <property type="match status" value="1"/>
</dbReference>
<dbReference type="RefSeq" id="WP_007139222.1">
    <property type="nucleotide sequence ID" value="NZ_AHKF01000022.1"/>
</dbReference>
<evidence type="ECO:0000313" key="3">
    <source>
        <dbReference type="Proteomes" id="UP000005566"/>
    </source>
</evidence>
<dbReference type="GO" id="GO:0016747">
    <property type="term" value="F:acyltransferase activity, transferring groups other than amino-acyl groups"/>
    <property type="evidence" value="ECO:0007669"/>
    <property type="project" value="InterPro"/>
</dbReference>
<feature type="domain" description="N-acetyltransferase" evidence="1">
    <location>
        <begin position="11"/>
        <end position="174"/>
    </location>
</feature>
<dbReference type="InterPro" id="IPR000182">
    <property type="entry name" value="GNAT_dom"/>
</dbReference>
<dbReference type="Pfam" id="PF13302">
    <property type="entry name" value="Acetyltransf_3"/>
    <property type="match status" value="1"/>
</dbReference>
<dbReference type="OrthoDB" id="9788916at2"/>
<dbReference type="eggNOG" id="COG1670">
    <property type="taxonomic scope" value="Bacteria"/>
</dbReference>
<dbReference type="STRING" id="1086011.HJ01_03045"/>
<dbReference type="InterPro" id="IPR051531">
    <property type="entry name" value="N-acetyltransferase"/>
</dbReference>
<sequence length="178" mass="20748">MKIGTIETERLILRKLIPSDDEAMFLLDNNQNVHRYLGNKPVTSIEESREYINNIQIQYIQNGVGRFAVILKETNEFIGWAGLKFITEPVNERQNFYDIGYRFIEDYWGKGYGQEAAKAWLDYGFNQLKIQKICAYADIENKGSRKILEKIGLQQISEFDDEGTACVWLELTKTDYLK</sequence>
<comment type="caution">
    <text evidence="2">The sequence shown here is derived from an EMBL/GenBank/DDBJ whole genome shotgun (WGS) entry which is preliminary data.</text>
</comment>
<evidence type="ECO:0000259" key="1">
    <source>
        <dbReference type="PROSITE" id="PS51186"/>
    </source>
</evidence>
<accession>H7FV47</accession>
<dbReference type="EMBL" id="AHKF01000022">
    <property type="protein sequence ID" value="EIA07679.1"/>
    <property type="molecule type" value="Genomic_DNA"/>
</dbReference>
<dbReference type="Proteomes" id="UP000005566">
    <property type="component" value="Unassembled WGS sequence"/>
</dbReference>
<dbReference type="AlphaFoldDB" id="H7FV47"/>
<organism evidence="2 3">
    <name type="scientific">Flavobacterium frigoris (strain PS1)</name>
    <dbReference type="NCBI Taxonomy" id="1086011"/>
    <lineage>
        <taxon>Bacteria</taxon>
        <taxon>Pseudomonadati</taxon>
        <taxon>Bacteroidota</taxon>
        <taxon>Flavobacteriia</taxon>
        <taxon>Flavobacteriales</taxon>
        <taxon>Flavobacteriaceae</taxon>
        <taxon>Flavobacterium</taxon>
    </lineage>
</organism>
<dbReference type="PANTHER" id="PTHR43792">
    <property type="entry name" value="GNAT FAMILY, PUTATIVE (AFU_ORTHOLOGUE AFUA_3G00765)-RELATED-RELATED"/>
    <property type="match status" value="1"/>
</dbReference>
<evidence type="ECO:0000313" key="2">
    <source>
        <dbReference type="EMBL" id="EIA07679.1"/>
    </source>
</evidence>
<dbReference type="PANTHER" id="PTHR43792:SF16">
    <property type="entry name" value="N-ACETYLTRANSFERASE DOMAIN-CONTAINING PROTEIN"/>
    <property type="match status" value="1"/>
</dbReference>
<dbReference type="PATRIC" id="fig|1086011.3.peg.2984"/>
<reference evidence="2 3" key="1">
    <citation type="journal article" date="2014" name="Acta Crystallogr. D">
        <title>Structure-based characterization and antifreeze properties of a hyperactive ice-binding protein from the Antarctic bacterium Flavobacterium frigoris PS1.</title>
        <authorList>
            <person name="Do H."/>
            <person name="Kim S.J."/>
            <person name="Kim H.J."/>
            <person name="Lee J.H."/>
        </authorList>
    </citation>
    <scope>NUCLEOTIDE SEQUENCE [LARGE SCALE GENOMIC DNA]</scope>
    <source>
        <strain evidence="2 3">PS1</strain>
    </source>
</reference>
<proteinExistence type="predicted"/>